<feature type="transmembrane region" description="Helical" evidence="1">
    <location>
        <begin position="33"/>
        <end position="49"/>
    </location>
</feature>
<accession>A0A366HU95</accession>
<name>A0A366HU95_9BACT</name>
<dbReference type="AlphaFoldDB" id="A0A366HU95"/>
<sequence>MKITKSIGTLLLAIYLILQGLVGLNVGFPQIQVIMAILALVAGIFLLVGK</sequence>
<keyword evidence="3" id="KW-1185">Reference proteome</keyword>
<comment type="caution">
    <text evidence="2">The sequence shown here is derived from an EMBL/GenBank/DDBJ whole genome shotgun (WGS) entry which is preliminary data.</text>
</comment>
<dbReference type="RefSeq" id="WP_170156958.1">
    <property type="nucleotide sequence ID" value="NZ_QNRR01000002.1"/>
</dbReference>
<protein>
    <submittedName>
        <fullName evidence="2">Uncharacterized protein</fullName>
    </submittedName>
</protein>
<proteinExistence type="predicted"/>
<dbReference type="Proteomes" id="UP000253426">
    <property type="component" value="Unassembled WGS sequence"/>
</dbReference>
<keyword evidence="1" id="KW-0472">Membrane</keyword>
<evidence type="ECO:0000256" key="1">
    <source>
        <dbReference type="SAM" id="Phobius"/>
    </source>
</evidence>
<dbReference type="EMBL" id="QNRR01000002">
    <property type="protein sequence ID" value="RBP46277.1"/>
    <property type="molecule type" value="Genomic_DNA"/>
</dbReference>
<reference evidence="2 3" key="1">
    <citation type="submission" date="2018-06" db="EMBL/GenBank/DDBJ databases">
        <title>Genomic Encyclopedia of Type Strains, Phase IV (KMG-IV): sequencing the most valuable type-strain genomes for metagenomic binning, comparative biology and taxonomic classification.</title>
        <authorList>
            <person name="Goeker M."/>
        </authorList>
    </citation>
    <scope>NUCLEOTIDE SEQUENCE [LARGE SCALE GENOMIC DNA]</scope>
    <source>
        <strain evidence="2 3">DSM 25532</strain>
    </source>
</reference>
<keyword evidence="1" id="KW-0812">Transmembrane</keyword>
<gene>
    <name evidence="2" type="ORF">DES53_102665</name>
</gene>
<organism evidence="2 3">
    <name type="scientific">Roseimicrobium gellanilyticum</name>
    <dbReference type="NCBI Taxonomy" id="748857"/>
    <lineage>
        <taxon>Bacteria</taxon>
        <taxon>Pseudomonadati</taxon>
        <taxon>Verrucomicrobiota</taxon>
        <taxon>Verrucomicrobiia</taxon>
        <taxon>Verrucomicrobiales</taxon>
        <taxon>Verrucomicrobiaceae</taxon>
        <taxon>Roseimicrobium</taxon>
    </lineage>
</organism>
<keyword evidence="1" id="KW-1133">Transmembrane helix</keyword>
<evidence type="ECO:0000313" key="3">
    <source>
        <dbReference type="Proteomes" id="UP000253426"/>
    </source>
</evidence>
<evidence type="ECO:0000313" key="2">
    <source>
        <dbReference type="EMBL" id="RBP46277.1"/>
    </source>
</evidence>